<comment type="caution">
    <text evidence="1">The sequence shown here is derived from an EMBL/GenBank/DDBJ whole genome shotgun (WGS) entry which is preliminary data.</text>
</comment>
<reference evidence="1 2" key="1">
    <citation type="submission" date="2015-01" db="EMBL/GenBank/DDBJ databases">
        <title>Evolution of Trichinella species and genotypes.</title>
        <authorList>
            <person name="Korhonen P.K."/>
            <person name="Edoardo P."/>
            <person name="Giuseppe L.R."/>
            <person name="Gasser R.B."/>
        </authorList>
    </citation>
    <scope>NUCLEOTIDE SEQUENCE [LARGE SCALE GENOMIC DNA]</scope>
    <source>
        <strain evidence="1">ISS37</strain>
    </source>
</reference>
<dbReference type="EMBL" id="JYDL01000102">
    <property type="protein sequence ID" value="KRX16680.1"/>
    <property type="molecule type" value="Genomic_DNA"/>
</dbReference>
<keyword evidence="2" id="KW-1185">Reference proteome</keyword>
<name>A0A0V0RQL0_9BILA</name>
<evidence type="ECO:0000313" key="2">
    <source>
        <dbReference type="Proteomes" id="UP000054630"/>
    </source>
</evidence>
<accession>A0A0V0RQL0</accession>
<organism evidence="1 2">
    <name type="scientific">Trichinella nelsoni</name>
    <dbReference type="NCBI Taxonomy" id="6336"/>
    <lineage>
        <taxon>Eukaryota</taxon>
        <taxon>Metazoa</taxon>
        <taxon>Ecdysozoa</taxon>
        <taxon>Nematoda</taxon>
        <taxon>Enoplea</taxon>
        <taxon>Dorylaimia</taxon>
        <taxon>Trichinellida</taxon>
        <taxon>Trichinellidae</taxon>
        <taxon>Trichinella</taxon>
    </lineage>
</organism>
<dbReference type="Proteomes" id="UP000054630">
    <property type="component" value="Unassembled WGS sequence"/>
</dbReference>
<gene>
    <name evidence="1" type="ORF">T07_9968</name>
</gene>
<sequence length="468" mass="52706">MYTCSPYFHRLISAETRTVPLQEQFSVVCLHVTEWKPCPLHHHLPSVVNAIAYPYNSRSASYAPLSPVHHPSVVIYPRSIYRTMHSRWYTAHPHFQHPFTLRPFPTTPCSIVVYLLNKHPPPNQSLNPAPPPPPPTQCCESHRLSLYQLFGLPCPPPTSPSPVNCYIPAVHVSFYAFTVVYGPPAYPISIHTEAFSYNSFHHEGGIRPARPSNDHLERCIFLLLHSLQLSSEWRPRPLHLHKPLIVVKPNVSPSPNHSALYFRPHTVHHPSRFLYQAATLQNPFRDLYPCPAYPPCIHNDHQCTDVHSHTRFPLYNQSTIPAHVPSTTYPVLCTPSPMIGSIIRLAIPNRSQSVTHQLLYTCGPLIPPCFQSGIRPARPSNIHSNDVPSYHSVCYSVIVSGIPAHHKSTTYPGVVKPIACYHCFPLLHGHLYPPPTSPSHINCCILAVYSSNNAFRVIYGRPAYPTTI</sequence>
<dbReference type="AlphaFoldDB" id="A0A0V0RQL0"/>
<protein>
    <submittedName>
        <fullName evidence="1">Uncharacterized protein</fullName>
    </submittedName>
</protein>
<dbReference type="OrthoDB" id="5942179at2759"/>
<proteinExistence type="predicted"/>
<evidence type="ECO:0000313" key="1">
    <source>
        <dbReference type="EMBL" id="KRX16680.1"/>
    </source>
</evidence>